<sequence>MTCPRELTIFGGVKGWNAADWTASDDTVRGGSSYSRLTIEGSSACFHGNLNYTTLGGAGFASQRTTGENRSWDLSAYDGIFLDLGSHDGKKYTITLKDTLLPPLPDGREQSSLNFEFDFESKDDMGVFVPWGAMKPTYRGREQNDTKPLNTQSVKRFSIMIRSFFAEQQGDFDLVINSIKAVSHSGDGEKGIAGVRRGIDVQEPWSWKNSNMVGLAVILGTAWAVSWVYCKWKGYDTSIMRFSKWLSAVKN</sequence>
<dbReference type="EMBL" id="KB908855">
    <property type="protein sequence ID" value="EOA81999.1"/>
    <property type="molecule type" value="Genomic_DNA"/>
</dbReference>
<dbReference type="InterPro" id="IPR013857">
    <property type="entry name" value="NADH-UbQ_OxRdtase-assoc_prot30"/>
</dbReference>
<dbReference type="OrthoDB" id="426386at2759"/>
<reference evidence="3 4" key="1">
    <citation type="journal article" date="2012" name="PLoS Pathog.">
        <title>Diverse lifestyles and strategies of plant pathogenesis encoded in the genomes of eighteen Dothideomycetes fungi.</title>
        <authorList>
            <person name="Ohm R.A."/>
            <person name="Feau N."/>
            <person name="Henrissat B."/>
            <person name="Schoch C.L."/>
            <person name="Horwitz B.A."/>
            <person name="Barry K.W."/>
            <person name="Condon B.J."/>
            <person name="Copeland A.C."/>
            <person name="Dhillon B."/>
            <person name="Glaser F."/>
            <person name="Hesse C.N."/>
            <person name="Kosti I."/>
            <person name="LaButti K."/>
            <person name="Lindquist E.A."/>
            <person name="Lucas S."/>
            <person name="Salamov A.A."/>
            <person name="Bradshaw R.E."/>
            <person name="Ciuffetti L."/>
            <person name="Hamelin R.C."/>
            <person name="Kema G.H.J."/>
            <person name="Lawrence C."/>
            <person name="Scott J.A."/>
            <person name="Spatafora J.W."/>
            <person name="Turgeon B.G."/>
            <person name="de Wit P.J.G.M."/>
            <person name="Zhong S."/>
            <person name="Goodwin S.B."/>
            <person name="Grigoriev I.V."/>
        </authorList>
    </citation>
    <scope>NUCLEOTIDE SEQUENCE [LARGE SCALE GENOMIC DNA]</scope>
    <source>
        <strain evidence="4">28A</strain>
    </source>
</reference>
<dbReference type="PANTHER" id="PTHR13194">
    <property type="entry name" value="COMPLEX I INTERMEDIATE-ASSOCIATED PROTEIN 30"/>
    <property type="match status" value="1"/>
</dbReference>
<dbReference type="GeneID" id="19403946"/>
<evidence type="ECO:0000313" key="4">
    <source>
        <dbReference type="Proteomes" id="UP000016935"/>
    </source>
</evidence>
<organism evidence="3 4">
    <name type="scientific">Exserohilum turcicum (strain 28A)</name>
    <name type="common">Northern leaf blight fungus</name>
    <name type="synonym">Setosphaeria turcica</name>
    <dbReference type="NCBI Taxonomy" id="671987"/>
    <lineage>
        <taxon>Eukaryota</taxon>
        <taxon>Fungi</taxon>
        <taxon>Dikarya</taxon>
        <taxon>Ascomycota</taxon>
        <taxon>Pezizomycotina</taxon>
        <taxon>Dothideomycetes</taxon>
        <taxon>Pleosporomycetidae</taxon>
        <taxon>Pleosporales</taxon>
        <taxon>Pleosporineae</taxon>
        <taxon>Pleosporaceae</taxon>
        <taxon>Exserohilum</taxon>
    </lineage>
</organism>
<feature type="domain" description="NADH:ubiquinone oxidoreductase intermediate-associated protein 30" evidence="2">
    <location>
        <begin position="18"/>
        <end position="176"/>
    </location>
</feature>
<dbReference type="PANTHER" id="PTHR13194:SF19">
    <property type="entry name" value="NAD(P)-BINDING ROSSMANN-FOLD SUPERFAMILY PROTEIN"/>
    <property type="match status" value="1"/>
</dbReference>
<name>R0JWY0_EXST2</name>
<evidence type="ECO:0000313" key="3">
    <source>
        <dbReference type="EMBL" id="EOA81999.1"/>
    </source>
</evidence>
<comment type="similarity">
    <text evidence="1">Belongs to the CIA30 family.</text>
</comment>
<dbReference type="RefSeq" id="XP_008030112.1">
    <property type="nucleotide sequence ID" value="XM_008031921.1"/>
</dbReference>
<dbReference type="Proteomes" id="UP000016935">
    <property type="component" value="Unassembled WGS sequence"/>
</dbReference>
<dbReference type="HOGENOM" id="CLU_059028_3_1_1"/>
<dbReference type="eggNOG" id="ENOG502S3C5">
    <property type="taxonomic scope" value="Eukaryota"/>
</dbReference>
<evidence type="ECO:0000259" key="2">
    <source>
        <dbReference type="Pfam" id="PF08547"/>
    </source>
</evidence>
<accession>R0JWY0</accession>
<dbReference type="GO" id="GO:0051082">
    <property type="term" value="F:unfolded protein binding"/>
    <property type="evidence" value="ECO:0007669"/>
    <property type="project" value="TreeGrafter"/>
</dbReference>
<dbReference type="SUPFAM" id="SSF49785">
    <property type="entry name" value="Galactose-binding domain-like"/>
    <property type="match status" value="1"/>
</dbReference>
<proteinExistence type="inferred from homology"/>
<reference evidence="3 4" key="2">
    <citation type="journal article" date="2013" name="PLoS Genet.">
        <title>Comparative genome structure, secondary metabolite, and effector coding capacity across Cochliobolus pathogens.</title>
        <authorList>
            <person name="Condon B.J."/>
            <person name="Leng Y."/>
            <person name="Wu D."/>
            <person name="Bushley K.E."/>
            <person name="Ohm R.A."/>
            <person name="Otillar R."/>
            <person name="Martin J."/>
            <person name="Schackwitz W."/>
            <person name="Grimwood J."/>
            <person name="MohdZainudin N."/>
            <person name="Xue C."/>
            <person name="Wang R."/>
            <person name="Manning V.A."/>
            <person name="Dhillon B."/>
            <person name="Tu Z.J."/>
            <person name="Steffenson B.J."/>
            <person name="Salamov A."/>
            <person name="Sun H."/>
            <person name="Lowry S."/>
            <person name="LaButti K."/>
            <person name="Han J."/>
            <person name="Copeland A."/>
            <person name="Lindquist E."/>
            <person name="Barry K."/>
            <person name="Schmutz J."/>
            <person name="Baker S.E."/>
            <person name="Ciuffetti L.M."/>
            <person name="Grigoriev I.V."/>
            <person name="Zhong S."/>
            <person name="Turgeon B.G."/>
        </authorList>
    </citation>
    <scope>NUCLEOTIDE SEQUENCE [LARGE SCALE GENOMIC DNA]</scope>
    <source>
        <strain evidence="4">28A</strain>
    </source>
</reference>
<dbReference type="Pfam" id="PF08547">
    <property type="entry name" value="CIA30"/>
    <property type="match status" value="1"/>
</dbReference>
<dbReference type="AlphaFoldDB" id="R0JWY0"/>
<dbReference type="InterPro" id="IPR039131">
    <property type="entry name" value="NDUFAF1"/>
</dbReference>
<protein>
    <recommendedName>
        <fullName evidence="2">NADH:ubiquinone oxidoreductase intermediate-associated protein 30 domain-containing protein</fullName>
    </recommendedName>
</protein>
<keyword evidence="4" id="KW-1185">Reference proteome</keyword>
<evidence type="ECO:0000256" key="1">
    <source>
        <dbReference type="ARBA" id="ARBA00007884"/>
    </source>
</evidence>
<gene>
    <name evidence="3" type="ORF">SETTUDRAFT_34756</name>
</gene>
<dbReference type="InterPro" id="IPR008979">
    <property type="entry name" value="Galactose-bd-like_sf"/>
</dbReference>
<dbReference type="GO" id="GO:0010257">
    <property type="term" value="P:NADH dehydrogenase complex assembly"/>
    <property type="evidence" value="ECO:0007669"/>
    <property type="project" value="TreeGrafter"/>
</dbReference>